<dbReference type="GO" id="GO:0005737">
    <property type="term" value="C:cytoplasm"/>
    <property type="evidence" value="ECO:0007669"/>
    <property type="project" value="TreeGrafter"/>
</dbReference>
<dbReference type="Proteomes" id="UP000095009">
    <property type="component" value="Unassembled WGS sequence"/>
</dbReference>
<reference evidence="5 6" key="1">
    <citation type="journal article" date="2016" name="Proc. Natl. Acad. Sci. U.S.A.">
        <title>Comparative genomics of biotechnologically important yeasts.</title>
        <authorList>
            <person name="Riley R."/>
            <person name="Haridas S."/>
            <person name="Wolfe K.H."/>
            <person name="Lopes M.R."/>
            <person name="Hittinger C.T."/>
            <person name="Goeker M."/>
            <person name="Salamov A.A."/>
            <person name="Wisecaver J.H."/>
            <person name="Long T.M."/>
            <person name="Calvey C.H."/>
            <person name="Aerts A.L."/>
            <person name="Barry K.W."/>
            <person name="Choi C."/>
            <person name="Clum A."/>
            <person name="Coughlan A.Y."/>
            <person name="Deshpande S."/>
            <person name="Douglass A.P."/>
            <person name="Hanson S.J."/>
            <person name="Klenk H.-P."/>
            <person name="LaButti K.M."/>
            <person name="Lapidus A."/>
            <person name="Lindquist E.A."/>
            <person name="Lipzen A.M."/>
            <person name="Meier-Kolthoff J.P."/>
            <person name="Ohm R.A."/>
            <person name="Otillar R.P."/>
            <person name="Pangilinan J.L."/>
            <person name="Peng Y."/>
            <person name="Rokas A."/>
            <person name="Rosa C.A."/>
            <person name="Scheuner C."/>
            <person name="Sibirny A.A."/>
            <person name="Slot J.C."/>
            <person name="Stielow J.B."/>
            <person name="Sun H."/>
            <person name="Kurtzman C.P."/>
            <person name="Blackwell M."/>
            <person name="Grigoriev I.V."/>
            <person name="Jeffries T.W."/>
        </authorList>
    </citation>
    <scope>NUCLEOTIDE SEQUENCE [LARGE SCALE GENOMIC DNA]</scope>
    <source>
        <strain evidence="5 6">DSM 6958</strain>
    </source>
</reference>
<gene>
    <name evidence="5" type="ORF">NADFUDRAFT_81108</name>
</gene>
<dbReference type="InterPro" id="IPR018228">
    <property type="entry name" value="DNase_TatD-rel_CS"/>
</dbReference>
<dbReference type="InterPro" id="IPR011059">
    <property type="entry name" value="Metal-dep_hydrolase_composite"/>
</dbReference>
<dbReference type="GO" id="GO:0006145">
    <property type="term" value="P:purine nucleobase catabolic process"/>
    <property type="evidence" value="ECO:0007669"/>
    <property type="project" value="TreeGrafter"/>
</dbReference>
<dbReference type="Pfam" id="PF01979">
    <property type="entry name" value="Amidohydro_1"/>
    <property type="match status" value="2"/>
</dbReference>
<dbReference type="GO" id="GO:0046872">
    <property type="term" value="F:metal ion binding"/>
    <property type="evidence" value="ECO:0007669"/>
    <property type="project" value="UniProtKB-KW"/>
</dbReference>
<dbReference type="AlphaFoldDB" id="A0A1E3PRY9"/>
<evidence type="ECO:0000313" key="6">
    <source>
        <dbReference type="Proteomes" id="UP000095009"/>
    </source>
</evidence>
<dbReference type="SUPFAM" id="SSF51338">
    <property type="entry name" value="Composite domain of metallo-dependent hydrolases"/>
    <property type="match status" value="1"/>
</dbReference>
<evidence type="ECO:0000256" key="3">
    <source>
        <dbReference type="ARBA" id="ARBA00022801"/>
    </source>
</evidence>
<dbReference type="EMBL" id="KV454406">
    <property type="protein sequence ID" value="ODQ68004.1"/>
    <property type="molecule type" value="Genomic_DNA"/>
</dbReference>
<dbReference type="OrthoDB" id="10258955at2759"/>
<keyword evidence="6" id="KW-1185">Reference proteome</keyword>
<dbReference type="PROSITE" id="PS00482">
    <property type="entry name" value="DIHYDROOROTASE_1"/>
    <property type="match status" value="1"/>
</dbReference>
<dbReference type="PANTHER" id="PTHR43668:SF2">
    <property type="entry name" value="ALLANTOINASE"/>
    <property type="match status" value="1"/>
</dbReference>
<evidence type="ECO:0000256" key="2">
    <source>
        <dbReference type="ARBA" id="ARBA00022723"/>
    </source>
</evidence>
<dbReference type="InterPro" id="IPR032466">
    <property type="entry name" value="Metal_Hydrolase"/>
</dbReference>
<keyword evidence="3" id="KW-0378">Hydrolase</keyword>
<keyword evidence="2" id="KW-0479">Metal-binding</keyword>
<sequence>MANQIIASSRVLLEGSLKPATIVYSTTTGKIIAINSGILPPTKFTDCTSYRLIPSNLVVLPGLVDSHVHLNEPGRTDWEGFASGTKSAASGGVTTVIDMPLNAIPPTTTVTNLKTKLDAAQDQCWVDTGFWGGVIPGNETDLVPLIENGVRGFKCFLMNSGVDEFPHVEVKDIEKAMNHLKDQNTVLMFHAEMLPAPGTINADNVRHYTSPCCGGGYDNVSEHPESDIYLAYPNDEDDKEDPTLYKSYLCSRPDYLETTAISKVISLSRQAPQLNLHIVHLATSLALNMIERAKNSGVKLTVETCFHYLHFYAEDIPSRHTEFKCAPPIRSRSNRDALFDALRKGLIQSVVSDHSPCTADIKYLDEGDFFKAWGGIASVGLGLPILWTESQKQSERNSHLPAISLADISRWTSWNTAKQVGLLHSKGSIEVGKDADFCIFDPEQKVTVDVKKLWFKNKLTPYNGETLTGVVHQTVLRGLVVYDINQGHSEKALGRLILDKRVD</sequence>
<feature type="domain" description="Amidohydrolase-related" evidence="4">
    <location>
        <begin position="58"/>
        <end position="191"/>
    </location>
</feature>
<dbReference type="PANTHER" id="PTHR43668">
    <property type="entry name" value="ALLANTOINASE"/>
    <property type="match status" value="1"/>
</dbReference>
<feature type="domain" description="Amidohydrolase-related" evidence="4">
    <location>
        <begin position="277"/>
        <end position="480"/>
    </location>
</feature>
<dbReference type="InterPro" id="IPR050138">
    <property type="entry name" value="DHOase/Allantoinase_Hydrolase"/>
</dbReference>
<protein>
    <submittedName>
        <fullName evidence="5">Allantoinase</fullName>
    </submittedName>
</protein>
<evidence type="ECO:0000313" key="5">
    <source>
        <dbReference type="EMBL" id="ODQ68004.1"/>
    </source>
</evidence>
<evidence type="ECO:0000256" key="1">
    <source>
        <dbReference type="ARBA" id="ARBA00001947"/>
    </source>
</evidence>
<comment type="cofactor">
    <cofactor evidence="1">
        <name>Zn(2+)</name>
        <dbReference type="ChEBI" id="CHEBI:29105"/>
    </cofactor>
</comment>
<accession>A0A1E3PRY9</accession>
<evidence type="ECO:0000259" key="4">
    <source>
        <dbReference type="Pfam" id="PF01979"/>
    </source>
</evidence>
<proteinExistence type="predicted"/>
<dbReference type="SUPFAM" id="SSF51556">
    <property type="entry name" value="Metallo-dependent hydrolases"/>
    <property type="match status" value="1"/>
</dbReference>
<dbReference type="InterPro" id="IPR002195">
    <property type="entry name" value="Dihydroorotase_CS"/>
</dbReference>
<organism evidence="5 6">
    <name type="scientific">Nadsonia fulvescens var. elongata DSM 6958</name>
    <dbReference type="NCBI Taxonomy" id="857566"/>
    <lineage>
        <taxon>Eukaryota</taxon>
        <taxon>Fungi</taxon>
        <taxon>Dikarya</taxon>
        <taxon>Ascomycota</taxon>
        <taxon>Saccharomycotina</taxon>
        <taxon>Dipodascomycetes</taxon>
        <taxon>Dipodascales</taxon>
        <taxon>Dipodascales incertae sedis</taxon>
        <taxon>Nadsonia</taxon>
    </lineage>
</organism>
<dbReference type="InterPro" id="IPR006680">
    <property type="entry name" value="Amidohydro-rel"/>
</dbReference>
<name>A0A1E3PRY9_9ASCO</name>
<dbReference type="GO" id="GO:0004038">
    <property type="term" value="F:allantoinase activity"/>
    <property type="evidence" value="ECO:0007669"/>
    <property type="project" value="TreeGrafter"/>
</dbReference>
<dbReference type="PROSITE" id="PS01137">
    <property type="entry name" value="TATD_1"/>
    <property type="match status" value="1"/>
</dbReference>
<dbReference type="Gene3D" id="3.20.20.140">
    <property type="entry name" value="Metal-dependent hydrolases"/>
    <property type="match status" value="2"/>
</dbReference>
<dbReference type="STRING" id="857566.A0A1E3PRY9"/>